<name>A0ABV0IE42_9MICC</name>
<gene>
    <name evidence="2" type="ORF">ABDK96_01915</name>
</gene>
<comment type="caution">
    <text evidence="2">The sequence shown here is derived from an EMBL/GenBank/DDBJ whole genome shotgun (WGS) entry which is preliminary data.</text>
</comment>
<dbReference type="EMBL" id="JBDXMX010000001">
    <property type="protein sequence ID" value="MEO9246433.1"/>
    <property type="molecule type" value="Genomic_DNA"/>
</dbReference>
<sequence length="99" mass="11022">MTISDITPRIAEKDAAAQPAVVVYGRTECVQCDRTTKLMDREHIPYTYVNVDHDETAANYVRTAFEKTQLPAVEVHQGDSLSQWQGFNPALIMALRAAA</sequence>
<dbReference type="InterPro" id="IPR002109">
    <property type="entry name" value="Glutaredoxin"/>
</dbReference>
<dbReference type="Gene3D" id="3.40.30.10">
    <property type="entry name" value="Glutaredoxin"/>
    <property type="match status" value="1"/>
</dbReference>
<dbReference type="SUPFAM" id="SSF52833">
    <property type="entry name" value="Thioredoxin-like"/>
    <property type="match status" value="1"/>
</dbReference>
<evidence type="ECO:0000313" key="3">
    <source>
        <dbReference type="Proteomes" id="UP001484097"/>
    </source>
</evidence>
<organism evidence="2 3">
    <name type="scientific">Citricoccus nitrophenolicus</name>
    <dbReference type="NCBI Taxonomy" id="863575"/>
    <lineage>
        <taxon>Bacteria</taxon>
        <taxon>Bacillati</taxon>
        <taxon>Actinomycetota</taxon>
        <taxon>Actinomycetes</taxon>
        <taxon>Micrococcales</taxon>
        <taxon>Micrococcaceae</taxon>
        <taxon>Citricoccus</taxon>
    </lineage>
</organism>
<feature type="domain" description="Glutaredoxin" evidence="1">
    <location>
        <begin position="21"/>
        <end position="75"/>
    </location>
</feature>
<keyword evidence="3" id="KW-1185">Reference proteome</keyword>
<dbReference type="Pfam" id="PF00462">
    <property type="entry name" value="Glutaredoxin"/>
    <property type="match status" value="1"/>
</dbReference>
<protein>
    <submittedName>
        <fullName evidence="2">Glutaredoxin family protein</fullName>
    </submittedName>
</protein>
<dbReference type="CDD" id="cd02976">
    <property type="entry name" value="NrdH"/>
    <property type="match status" value="1"/>
</dbReference>
<dbReference type="Proteomes" id="UP001484097">
    <property type="component" value="Unassembled WGS sequence"/>
</dbReference>
<evidence type="ECO:0000313" key="2">
    <source>
        <dbReference type="EMBL" id="MEO9246433.1"/>
    </source>
</evidence>
<reference evidence="2 3" key="1">
    <citation type="submission" date="2024-05" db="EMBL/GenBank/DDBJ databases">
        <authorList>
            <person name="Yi C."/>
        </authorList>
    </citation>
    <scope>NUCLEOTIDE SEQUENCE [LARGE SCALE GENOMIC DNA]</scope>
    <source>
        <strain evidence="2 3">XS13</strain>
    </source>
</reference>
<dbReference type="RefSeq" id="WP_347918461.1">
    <property type="nucleotide sequence ID" value="NZ_JBDXMX010000001.1"/>
</dbReference>
<proteinExistence type="predicted"/>
<evidence type="ECO:0000259" key="1">
    <source>
        <dbReference type="Pfam" id="PF00462"/>
    </source>
</evidence>
<accession>A0ABV0IE42</accession>
<dbReference type="InterPro" id="IPR036249">
    <property type="entry name" value="Thioredoxin-like_sf"/>
</dbReference>